<dbReference type="Pfam" id="PF03734">
    <property type="entry name" value="YkuD"/>
    <property type="match status" value="1"/>
</dbReference>
<feature type="active site" description="Nucleophile" evidence="1">
    <location>
        <position position="158"/>
    </location>
</feature>
<keyword evidence="1" id="KW-0133">Cell shape</keyword>
<dbReference type="RefSeq" id="WP_209946768.1">
    <property type="nucleotide sequence ID" value="NZ_JAGGJU010000009.1"/>
</dbReference>
<sequence>MPPKRAKPERRPLVLVVRPAPRDHRRGILAFGSLRFQTALGRSGITSAKREGDGATPRASMPVLSGYRRGERPLFLPSPLALKRIRADMLWCDDPRHPAYNRPVSAPFAAGHEKLKRADRLYDVCIVLDWNISERRRGCGSAIFFHIARAGYPPTEGCVAIAARDMARLLPHLRRGTRLTVL</sequence>
<reference evidence="3 4" key="1">
    <citation type="submission" date="2021-03" db="EMBL/GenBank/DDBJ databases">
        <title>Genomic Encyclopedia of Type Strains, Phase IV (KMG-IV): sequencing the most valuable type-strain genomes for metagenomic binning, comparative biology and taxonomic classification.</title>
        <authorList>
            <person name="Goeker M."/>
        </authorList>
    </citation>
    <scope>NUCLEOTIDE SEQUENCE [LARGE SCALE GENOMIC DNA]</scope>
    <source>
        <strain evidence="3 4">DSM 21600</strain>
    </source>
</reference>
<dbReference type="InterPro" id="IPR005490">
    <property type="entry name" value="LD_TPept_cat_dom"/>
</dbReference>
<gene>
    <name evidence="3" type="ORF">J2Z17_003378</name>
</gene>
<organism evidence="3 4">
    <name type="scientific">Rhizobium halophytocola</name>
    <dbReference type="NCBI Taxonomy" id="735519"/>
    <lineage>
        <taxon>Bacteria</taxon>
        <taxon>Pseudomonadati</taxon>
        <taxon>Pseudomonadota</taxon>
        <taxon>Alphaproteobacteria</taxon>
        <taxon>Hyphomicrobiales</taxon>
        <taxon>Rhizobiaceae</taxon>
        <taxon>Rhizobium/Agrobacterium group</taxon>
        <taxon>Rhizobium</taxon>
    </lineage>
</organism>
<comment type="caution">
    <text evidence="3">The sequence shown here is derived from an EMBL/GenBank/DDBJ whole genome shotgun (WGS) entry which is preliminary data.</text>
</comment>
<dbReference type="PROSITE" id="PS52029">
    <property type="entry name" value="LD_TPASE"/>
    <property type="match status" value="1"/>
</dbReference>
<feature type="active site" description="Proton donor/acceptor" evidence="1">
    <location>
        <position position="146"/>
    </location>
</feature>
<dbReference type="PANTHER" id="PTHR38589">
    <property type="entry name" value="BLR0621 PROTEIN"/>
    <property type="match status" value="1"/>
</dbReference>
<proteinExistence type="predicted"/>
<keyword evidence="1" id="KW-0961">Cell wall biogenesis/degradation</keyword>
<dbReference type="EMBL" id="JAGGJU010000009">
    <property type="protein sequence ID" value="MBP1851926.1"/>
    <property type="molecule type" value="Genomic_DNA"/>
</dbReference>
<evidence type="ECO:0000313" key="4">
    <source>
        <dbReference type="Proteomes" id="UP000759443"/>
    </source>
</evidence>
<evidence type="ECO:0000259" key="2">
    <source>
        <dbReference type="PROSITE" id="PS52029"/>
    </source>
</evidence>
<keyword evidence="1" id="KW-0573">Peptidoglycan synthesis</keyword>
<comment type="pathway">
    <text evidence="1">Cell wall biogenesis; peptidoglycan biosynthesis.</text>
</comment>
<dbReference type="Proteomes" id="UP000759443">
    <property type="component" value="Unassembled WGS sequence"/>
</dbReference>
<keyword evidence="4" id="KW-1185">Reference proteome</keyword>
<name>A0ABS4E1X8_9HYPH</name>
<evidence type="ECO:0000256" key="1">
    <source>
        <dbReference type="PROSITE-ProRule" id="PRU01373"/>
    </source>
</evidence>
<protein>
    <submittedName>
        <fullName evidence="3">L,D-peptidoglycan transpeptidase YkuD (ErfK/YbiS/YcfS/YnhG family)</fullName>
    </submittedName>
</protein>
<dbReference type="PANTHER" id="PTHR38589:SF1">
    <property type="entry name" value="BLR0621 PROTEIN"/>
    <property type="match status" value="1"/>
</dbReference>
<feature type="domain" description="L,D-TPase catalytic" evidence="2">
    <location>
        <begin position="15"/>
        <end position="182"/>
    </location>
</feature>
<dbReference type="CDD" id="cd16913">
    <property type="entry name" value="YkuD_like"/>
    <property type="match status" value="1"/>
</dbReference>
<accession>A0ABS4E1X8</accession>
<evidence type="ECO:0000313" key="3">
    <source>
        <dbReference type="EMBL" id="MBP1851926.1"/>
    </source>
</evidence>